<keyword evidence="5 7" id="KW-1133">Transmembrane helix</keyword>
<feature type="transmembrane region" description="Helical" evidence="7">
    <location>
        <begin position="317"/>
        <end position="334"/>
    </location>
</feature>
<gene>
    <name evidence="9" type="ORF">OIK40_13870</name>
</gene>
<evidence type="ECO:0000256" key="4">
    <source>
        <dbReference type="ARBA" id="ARBA00022692"/>
    </source>
</evidence>
<comment type="caution">
    <text evidence="9">The sequence shown here is derived from an EMBL/GenBank/DDBJ whole genome shotgun (WGS) entry which is preliminary data.</text>
</comment>
<evidence type="ECO:0000256" key="6">
    <source>
        <dbReference type="ARBA" id="ARBA00023136"/>
    </source>
</evidence>
<dbReference type="SUPFAM" id="SSF103473">
    <property type="entry name" value="MFS general substrate transporter"/>
    <property type="match status" value="1"/>
</dbReference>
<keyword evidence="6 7" id="KW-0472">Membrane</keyword>
<keyword evidence="10" id="KW-1185">Reference proteome</keyword>
<evidence type="ECO:0000313" key="10">
    <source>
        <dbReference type="Proteomes" id="UP001216558"/>
    </source>
</evidence>
<feature type="domain" description="Major facilitator superfamily (MFS) profile" evidence="8">
    <location>
        <begin position="236"/>
        <end position="449"/>
    </location>
</feature>
<evidence type="ECO:0000256" key="5">
    <source>
        <dbReference type="ARBA" id="ARBA00022989"/>
    </source>
</evidence>
<feature type="transmembrane region" description="Helical" evidence="7">
    <location>
        <begin position="286"/>
        <end position="305"/>
    </location>
</feature>
<evidence type="ECO:0000256" key="7">
    <source>
        <dbReference type="SAM" id="Phobius"/>
    </source>
</evidence>
<evidence type="ECO:0000256" key="2">
    <source>
        <dbReference type="ARBA" id="ARBA00008335"/>
    </source>
</evidence>
<feature type="transmembrane region" description="Helical" evidence="7">
    <location>
        <begin position="94"/>
        <end position="115"/>
    </location>
</feature>
<name>A0ABT5JST6_9SPHN</name>
<dbReference type="PANTHER" id="PTHR12778">
    <property type="entry name" value="SOLUTE CARRIER FAMILY 33 ACETYL-COA TRANSPORTER -RELATED"/>
    <property type="match status" value="1"/>
</dbReference>
<feature type="transmembrane region" description="Helical" evidence="7">
    <location>
        <begin position="250"/>
        <end position="266"/>
    </location>
</feature>
<feature type="transmembrane region" description="Helical" evidence="7">
    <location>
        <begin position="187"/>
        <end position="207"/>
    </location>
</feature>
<evidence type="ECO:0000256" key="1">
    <source>
        <dbReference type="ARBA" id="ARBA00004141"/>
    </source>
</evidence>
<evidence type="ECO:0000256" key="3">
    <source>
        <dbReference type="ARBA" id="ARBA00022448"/>
    </source>
</evidence>
<evidence type="ECO:0000259" key="8">
    <source>
        <dbReference type="PROSITE" id="PS50850"/>
    </source>
</evidence>
<keyword evidence="3" id="KW-0813">Transport</keyword>
<proteinExistence type="inferred from homology"/>
<dbReference type="PANTHER" id="PTHR12778:SF10">
    <property type="entry name" value="MAJOR FACILITATOR SUPERFAMILY DOMAIN-CONTAINING PROTEIN 3"/>
    <property type="match status" value="1"/>
</dbReference>
<feature type="transmembrane region" description="Helical" evidence="7">
    <location>
        <begin position="121"/>
        <end position="142"/>
    </location>
</feature>
<feature type="transmembrane region" description="Helical" evidence="7">
    <location>
        <begin position="26"/>
        <end position="48"/>
    </location>
</feature>
<keyword evidence="4 7" id="KW-0812">Transmembrane</keyword>
<organism evidence="9 10">
    <name type="scientific">Erythrobacter fulvus</name>
    <dbReference type="NCBI Taxonomy" id="2987523"/>
    <lineage>
        <taxon>Bacteria</taxon>
        <taxon>Pseudomonadati</taxon>
        <taxon>Pseudomonadota</taxon>
        <taxon>Alphaproteobacteria</taxon>
        <taxon>Sphingomonadales</taxon>
        <taxon>Erythrobacteraceae</taxon>
        <taxon>Erythrobacter/Porphyrobacter group</taxon>
        <taxon>Erythrobacter</taxon>
    </lineage>
</organism>
<comment type="similarity">
    <text evidence="2">Belongs to the major facilitator superfamily.</text>
</comment>
<dbReference type="Proteomes" id="UP001216558">
    <property type="component" value="Unassembled WGS sequence"/>
</dbReference>
<dbReference type="InterPro" id="IPR036259">
    <property type="entry name" value="MFS_trans_sf"/>
</dbReference>
<dbReference type="EMBL" id="JAQQXQ010000013">
    <property type="protein sequence ID" value="MDC8755733.1"/>
    <property type="molecule type" value="Genomic_DNA"/>
</dbReference>
<dbReference type="InterPro" id="IPR011701">
    <property type="entry name" value="MFS"/>
</dbReference>
<protein>
    <submittedName>
        <fullName evidence="9">MFS transporter</fullName>
    </submittedName>
</protein>
<dbReference type="InterPro" id="IPR004752">
    <property type="entry name" value="AmpG_permease/AT-1"/>
</dbReference>
<feature type="transmembrane region" description="Helical" evidence="7">
    <location>
        <begin position="60"/>
        <end position="82"/>
    </location>
</feature>
<feature type="transmembrane region" description="Helical" evidence="7">
    <location>
        <begin position="407"/>
        <end position="428"/>
    </location>
</feature>
<accession>A0ABT5JST6</accession>
<feature type="transmembrane region" description="Helical" evidence="7">
    <location>
        <begin position="378"/>
        <end position="401"/>
    </location>
</feature>
<evidence type="ECO:0000313" key="9">
    <source>
        <dbReference type="EMBL" id="MDC8755733.1"/>
    </source>
</evidence>
<comment type="subcellular location">
    <subcellularLocation>
        <location evidence="1">Membrane</location>
        <topology evidence="1">Multi-pass membrane protein</topology>
    </subcellularLocation>
</comment>
<dbReference type="InterPro" id="IPR020846">
    <property type="entry name" value="MFS_dom"/>
</dbReference>
<dbReference type="Pfam" id="PF07690">
    <property type="entry name" value="MFS_1"/>
    <property type="match status" value="1"/>
</dbReference>
<dbReference type="PROSITE" id="PS50850">
    <property type="entry name" value="MFS"/>
    <property type="match status" value="1"/>
</dbReference>
<feature type="transmembrane region" description="Helical" evidence="7">
    <location>
        <begin position="346"/>
        <end position="366"/>
    </location>
</feature>
<reference evidence="9 10" key="1">
    <citation type="submission" date="2022-10" db="EMBL/GenBank/DDBJ databases">
        <title>Erythrobacter sp. sf7 Genome sequencing.</title>
        <authorList>
            <person name="Park S."/>
        </authorList>
    </citation>
    <scope>NUCLEOTIDE SEQUENCE [LARGE SCALE GENOMIC DNA]</scope>
    <source>
        <strain evidence="10">sf7</strain>
    </source>
</reference>
<dbReference type="Gene3D" id="1.20.1250.20">
    <property type="entry name" value="MFS general substrate transporter like domains"/>
    <property type="match status" value="2"/>
</dbReference>
<sequence>MSAGAVISRDTRLALPAFADSSRLRLLLGTLLYLAQGFPQGIFFYAMPTWLAANGESTEVVAMAAAAASLPWSLKFIAGLMMDRYTWLAMGRRRPWLIGSQICIIASLLAVSVISPRPEQTALVIGFVFILSLLTAVQDVALDALVVDLTPENEMGRMNGFMFGGKVFGIAAGMAGTGYLLEYHGFASAMMGMLVLFLIPATAALIIRERAGEKLLPWTGGQRSPEITFVNDKLLPILWAALRNLLRPQGLVTVLVILIYSVHQRLNEMTDALFAIRQLGWNQAELGSLMGVSNVVMGLLCLTLGGWMVDRFGARRIALWSGVIALPVMGVYLIDDALWADDRLYVAWFFIKNVPLFLFYLANLVIMMRATAKEAAALSFALFAAIVPLGFMVGAALLPLLEDMGGWQAMFGASAALVFVAGLLTLLLKPETDPQQPDAGAVELEGRLA</sequence>
<feature type="transmembrane region" description="Helical" evidence="7">
    <location>
        <begin position="163"/>
        <end position="181"/>
    </location>
</feature>